<protein>
    <submittedName>
        <fullName evidence="2">Uncharacterized protein</fullName>
    </submittedName>
</protein>
<evidence type="ECO:0000313" key="3">
    <source>
        <dbReference type="Proteomes" id="UP000015106"/>
    </source>
</evidence>
<dbReference type="EnsemblPlants" id="TuG1812G0700003271.01.T01">
    <property type="protein sequence ID" value="TuG1812G0700003271.01.T01"/>
    <property type="gene ID" value="TuG1812G0700003271.01"/>
</dbReference>
<proteinExistence type="predicted"/>
<evidence type="ECO:0000313" key="2">
    <source>
        <dbReference type="EnsemblPlants" id="TuG1812G0700003271.01.T01"/>
    </source>
</evidence>
<dbReference type="Proteomes" id="UP000015106">
    <property type="component" value="Chromosome 7"/>
</dbReference>
<organism evidence="2 3">
    <name type="scientific">Triticum urartu</name>
    <name type="common">Red wild einkorn</name>
    <name type="synonym">Crithodium urartu</name>
    <dbReference type="NCBI Taxonomy" id="4572"/>
    <lineage>
        <taxon>Eukaryota</taxon>
        <taxon>Viridiplantae</taxon>
        <taxon>Streptophyta</taxon>
        <taxon>Embryophyta</taxon>
        <taxon>Tracheophyta</taxon>
        <taxon>Spermatophyta</taxon>
        <taxon>Magnoliopsida</taxon>
        <taxon>Liliopsida</taxon>
        <taxon>Poales</taxon>
        <taxon>Poaceae</taxon>
        <taxon>BOP clade</taxon>
        <taxon>Pooideae</taxon>
        <taxon>Triticodae</taxon>
        <taxon>Triticeae</taxon>
        <taxon>Triticinae</taxon>
        <taxon>Triticum</taxon>
    </lineage>
</organism>
<reference evidence="2" key="2">
    <citation type="submission" date="2018-03" db="EMBL/GenBank/DDBJ databases">
        <title>The Triticum urartu genome reveals the dynamic nature of wheat genome evolution.</title>
        <authorList>
            <person name="Ling H."/>
            <person name="Ma B."/>
            <person name="Shi X."/>
            <person name="Liu H."/>
            <person name="Dong L."/>
            <person name="Sun H."/>
            <person name="Cao Y."/>
            <person name="Gao Q."/>
            <person name="Zheng S."/>
            <person name="Li Y."/>
            <person name="Yu Y."/>
            <person name="Du H."/>
            <person name="Qi M."/>
            <person name="Li Y."/>
            <person name="Yu H."/>
            <person name="Cui Y."/>
            <person name="Wang N."/>
            <person name="Chen C."/>
            <person name="Wu H."/>
            <person name="Zhao Y."/>
            <person name="Zhang J."/>
            <person name="Li Y."/>
            <person name="Zhou W."/>
            <person name="Zhang B."/>
            <person name="Hu W."/>
            <person name="Eijk M."/>
            <person name="Tang J."/>
            <person name="Witsenboer H."/>
            <person name="Zhao S."/>
            <person name="Li Z."/>
            <person name="Zhang A."/>
            <person name="Wang D."/>
            <person name="Liang C."/>
        </authorList>
    </citation>
    <scope>NUCLEOTIDE SEQUENCE [LARGE SCALE GENOMIC DNA]</scope>
    <source>
        <strain evidence="2">cv. G1812</strain>
    </source>
</reference>
<feature type="compositionally biased region" description="Basic and acidic residues" evidence="1">
    <location>
        <begin position="1"/>
        <end position="17"/>
    </location>
</feature>
<dbReference type="Gramene" id="TuG1812G0700003271.01.T01">
    <property type="protein sequence ID" value="TuG1812G0700003271.01.T01"/>
    <property type="gene ID" value="TuG1812G0700003271.01"/>
</dbReference>
<evidence type="ECO:0000256" key="1">
    <source>
        <dbReference type="SAM" id="MobiDB-lite"/>
    </source>
</evidence>
<accession>A0A8R7R3A1</accession>
<sequence length="102" mass="11507">MKSSAVREHGASSETRRPLLRRAHLLPSTDAPPLLVADHNAAMTPRFHSRGAGYRPASPPCRRSHKNELPQSPPQRRCFALNFLRPLLHRRQLSPTFLVNSL</sequence>
<name>A0A8R7R3A1_TRIUA</name>
<keyword evidence="3" id="KW-1185">Reference proteome</keyword>
<reference evidence="3" key="1">
    <citation type="journal article" date="2013" name="Nature">
        <title>Draft genome of the wheat A-genome progenitor Triticum urartu.</title>
        <authorList>
            <person name="Ling H.Q."/>
            <person name="Zhao S."/>
            <person name="Liu D."/>
            <person name="Wang J."/>
            <person name="Sun H."/>
            <person name="Zhang C."/>
            <person name="Fan H."/>
            <person name="Li D."/>
            <person name="Dong L."/>
            <person name="Tao Y."/>
            <person name="Gao C."/>
            <person name="Wu H."/>
            <person name="Li Y."/>
            <person name="Cui Y."/>
            <person name="Guo X."/>
            <person name="Zheng S."/>
            <person name="Wang B."/>
            <person name="Yu K."/>
            <person name="Liang Q."/>
            <person name="Yang W."/>
            <person name="Lou X."/>
            <person name="Chen J."/>
            <person name="Feng M."/>
            <person name="Jian J."/>
            <person name="Zhang X."/>
            <person name="Luo G."/>
            <person name="Jiang Y."/>
            <person name="Liu J."/>
            <person name="Wang Z."/>
            <person name="Sha Y."/>
            <person name="Zhang B."/>
            <person name="Wu H."/>
            <person name="Tang D."/>
            <person name="Shen Q."/>
            <person name="Xue P."/>
            <person name="Zou S."/>
            <person name="Wang X."/>
            <person name="Liu X."/>
            <person name="Wang F."/>
            <person name="Yang Y."/>
            <person name="An X."/>
            <person name="Dong Z."/>
            <person name="Zhang K."/>
            <person name="Zhang X."/>
            <person name="Luo M.C."/>
            <person name="Dvorak J."/>
            <person name="Tong Y."/>
            <person name="Wang J."/>
            <person name="Yang H."/>
            <person name="Li Z."/>
            <person name="Wang D."/>
            <person name="Zhang A."/>
            <person name="Wang J."/>
        </authorList>
    </citation>
    <scope>NUCLEOTIDE SEQUENCE</scope>
    <source>
        <strain evidence="3">cv. G1812</strain>
    </source>
</reference>
<reference evidence="2" key="3">
    <citation type="submission" date="2022-06" db="UniProtKB">
        <authorList>
            <consortium name="EnsemblPlants"/>
        </authorList>
    </citation>
    <scope>IDENTIFICATION</scope>
</reference>
<dbReference type="AlphaFoldDB" id="A0A8R7R3A1"/>
<feature type="region of interest" description="Disordered" evidence="1">
    <location>
        <begin position="1"/>
        <end position="75"/>
    </location>
</feature>